<proteinExistence type="predicted"/>
<sequence>MAGVPGECSCPASVEKLKPTKSKGLTLIQEMDSSWIKLANDHPNYLDGAVKFIKLPKENLVEGRTRCPCRRCKVEYIDMSTPEGGLRKALAVAAQSLGHPSSSTATAQLAQPASSLKASESLVRQHPLVLCPTSSGVLRLPTQPLQPPTAVARASAEASGCSGQILPPPSTGTGASKLIAQQRPVGLSRSTGASKPLAQ</sequence>
<evidence type="ECO:0000313" key="2">
    <source>
        <dbReference type="EMBL" id="KAJ8428277.1"/>
    </source>
</evidence>
<evidence type="ECO:0000256" key="1">
    <source>
        <dbReference type="SAM" id="MobiDB-lite"/>
    </source>
</evidence>
<protein>
    <submittedName>
        <fullName evidence="2">Uncharacterized protein</fullName>
    </submittedName>
</protein>
<evidence type="ECO:0000313" key="3">
    <source>
        <dbReference type="Proteomes" id="UP001153076"/>
    </source>
</evidence>
<organism evidence="2 3">
    <name type="scientific">Carnegiea gigantea</name>
    <dbReference type="NCBI Taxonomy" id="171969"/>
    <lineage>
        <taxon>Eukaryota</taxon>
        <taxon>Viridiplantae</taxon>
        <taxon>Streptophyta</taxon>
        <taxon>Embryophyta</taxon>
        <taxon>Tracheophyta</taxon>
        <taxon>Spermatophyta</taxon>
        <taxon>Magnoliopsida</taxon>
        <taxon>eudicotyledons</taxon>
        <taxon>Gunneridae</taxon>
        <taxon>Pentapetalae</taxon>
        <taxon>Caryophyllales</taxon>
        <taxon>Cactineae</taxon>
        <taxon>Cactaceae</taxon>
        <taxon>Cactoideae</taxon>
        <taxon>Echinocereeae</taxon>
        <taxon>Carnegiea</taxon>
    </lineage>
</organism>
<comment type="caution">
    <text evidence="2">The sequence shown here is derived from an EMBL/GenBank/DDBJ whole genome shotgun (WGS) entry which is preliminary data.</text>
</comment>
<dbReference type="EMBL" id="JAKOGI010001032">
    <property type="protein sequence ID" value="KAJ8428277.1"/>
    <property type="molecule type" value="Genomic_DNA"/>
</dbReference>
<dbReference type="Proteomes" id="UP001153076">
    <property type="component" value="Unassembled WGS sequence"/>
</dbReference>
<gene>
    <name evidence="2" type="ORF">Cgig2_034091</name>
</gene>
<feature type="region of interest" description="Disordered" evidence="1">
    <location>
        <begin position="160"/>
        <end position="199"/>
    </location>
</feature>
<keyword evidence="3" id="KW-1185">Reference proteome</keyword>
<reference evidence="2" key="1">
    <citation type="submission" date="2022-04" db="EMBL/GenBank/DDBJ databases">
        <title>Carnegiea gigantea Genome sequencing and assembly v2.</title>
        <authorList>
            <person name="Copetti D."/>
            <person name="Sanderson M.J."/>
            <person name="Burquez A."/>
            <person name="Wojciechowski M.F."/>
        </authorList>
    </citation>
    <scope>NUCLEOTIDE SEQUENCE</scope>
    <source>
        <strain evidence="2">SGP5-SGP5p</strain>
        <tissue evidence="2">Aerial part</tissue>
    </source>
</reference>
<dbReference type="AlphaFoldDB" id="A0A9Q1GZF6"/>
<accession>A0A9Q1GZF6</accession>
<name>A0A9Q1GZF6_9CARY</name>